<comment type="caution">
    <text evidence="1">The sequence shown here is derived from an EMBL/GenBank/DDBJ whole genome shotgun (WGS) entry which is preliminary data.</text>
</comment>
<proteinExistence type="predicted"/>
<organism evidence="1 2">
    <name type="scientific">Aurantiacibacter marinus</name>
    <dbReference type="NCBI Taxonomy" id="874156"/>
    <lineage>
        <taxon>Bacteria</taxon>
        <taxon>Pseudomonadati</taxon>
        <taxon>Pseudomonadota</taxon>
        <taxon>Alphaproteobacteria</taxon>
        <taxon>Sphingomonadales</taxon>
        <taxon>Erythrobacteraceae</taxon>
        <taxon>Aurantiacibacter</taxon>
    </lineage>
</organism>
<sequence>MIALCALTACGTQSEPAPETQRIAIDDTGPREARAYPSPDTTSALWTVADSGQAIRFGNAGEDPWLTLACDLDGTPIQFIIIRHAEALPGQSALFPFVGNGMRSRFLTDTRLSEGEWRWETRLPVDDPQLDVFAGTRDLTATLPGRGMLEIGGSRIPGEFLDWCRAGGRTPEVENYSDDERPMQD</sequence>
<gene>
    <name evidence="1" type="ORF">AAV99_06425</name>
</gene>
<dbReference type="EMBL" id="LBHU01000002">
    <property type="protein sequence ID" value="KLI63419.1"/>
    <property type="molecule type" value="Genomic_DNA"/>
</dbReference>
<dbReference type="PATRIC" id="fig|874156.12.peg.1325"/>
<protein>
    <submittedName>
        <fullName evidence="1">Uncharacterized protein</fullName>
    </submittedName>
</protein>
<dbReference type="AlphaFoldDB" id="A0A0H0XM64"/>
<keyword evidence="2" id="KW-1185">Reference proteome</keyword>
<reference evidence="1 2" key="1">
    <citation type="submission" date="2015-04" db="EMBL/GenBank/DDBJ databases">
        <title>The draft genome sequence of Erythrobacter marinus HWDM-33.</title>
        <authorList>
            <person name="Zhuang L."/>
            <person name="Liu Y."/>
            <person name="Shao Z."/>
        </authorList>
    </citation>
    <scope>NUCLEOTIDE SEQUENCE [LARGE SCALE GENOMIC DNA]</scope>
    <source>
        <strain evidence="1 2">HWDM-33</strain>
    </source>
</reference>
<dbReference type="STRING" id="874156.GCA_001021555_02035"/>
<accession>A0A0H0XM64</accession>
<dbReference type="RefSeq" id="WP_047093233.1">
    <property type="nucleotide sequence ID" value="NZ_LBHU01000002.1"/>
</dbReference>
<name>A0A0H0XM64_9SPHN</name>
<dbReference type="Proteomes" id="UP000053455">
    <property type="component" value="Unassembled WGS sequence"/>
</dbReference>
<evidence type="ECO:0000313" key="1">
    <source>
        <dbReference type="EMBL" id="KLI63419.1"/>
    </source>
</evidence>
<dbReference type="OrthoDB" id="7391054at2"/>
<evidence type="ECO:0000313" key="2">
    <source>
        <dbReference type="Proteomes" id="UP000053455"/>
    </source>
</evidence>